<evidence type="ECO:0000259" key="4">
    <source>
        <dbReference type="PROSITE" id="PS01124"/>
    </source>
</evidence>
<reference evidence="5 6" key="1">
    <citation type="submission" date="2015-04" db="EMBL/GenBank/DDBJ databases">
        <title>Complete genome of flavobacterium.</title>
        <authorList>
            <person name="Kwon Y.M."/>
            <person name="Kim S.-J."/>
        </authorList>
    </citation>
    <scope>NUCLEOTIDE SEQUENCE [LARGE SCALE GENOMIC DNA]</scope>
    <source>
        <strain evidence="5 6">DK169</strain>
    </source>
</reference>
<dbReference type="Gene3D" id="1.10.10.60">
    <property type="entry name" value="Homeodomain-like"/>
    <property type="match status" value="1"/>
</dbReference>
<dbReference type="InterPro" id="IPR009057">
    <property type="entry name" value="Homeodomain-like_sf"/>
</dbReference>
<dbReference type="OrthoDB" id="4480133at2"/>
<dbReference type="STRING" id="346185.AAY42_09700"/>
<dbReference type="AlphaFoldDB" id="A0A0Q0XM68"/>
<keyword evidence="1" id="KW-0805">Transcription regulation</keyword>
<organism evidence="5 6">
    <name type="scientific">Flagellimonas eckloniae</name>
    <dbReference type="NCBI Taxonomy" id="346185"/>
    <lineage>
        <taxon>Bacteria</taxon>
        <taxon>Pseudomonadati</taxon>
        <taxon>Bacteroidota</taxon>
        <taxon>Flavobacteriia</taxon>
        <taxon>Flavobacteriales</taxon>
        <taxon>Flavobacteriaceae</taxon>
        <taxon>Flagellimonas</taxon>
    </lineage>
</organism>
<proteinExistence type="predicted"/>
<name>A0A0Q0XM68_9FLAO</name>
<dbReference type="Pfam" id="PF22200">
    <property type="entry name" value="ExsA_N"/>
    <property type="match status" value="1"/>
</dbReference>
<keyword evidence="2" id="KW-0238">DNA-binding</keyword>
<dbReference type="InterPro" id="IPR018062">
    <property type="entry name" value="HTH_AraC-typ_CS"/>
</dbReference>
<dbReference type="InterPro" id="IPR054015">
    <property type="entry name" value="ExsA-like_N"/>
</dbReference>
<dbReference type="RefSeq" id="WP_055394627.1">
    <property type="nucleotide sequence ID" value="NZ_LCTZ01000002.1"/>
</dbReference>
<dbReference type="GO" id="GO:0003700">
    <property type="term" value="F:DNA-binding transcription factor activity"/>
    <property type="evidence" value="ECO:0007669"/>
    <property type="project" value="InterPro"/>
</dbReference>
<evidence type="ECO:0000256" key="3">
    <source>
        <dbReference type="ARBA" id="ARBA00023163"/>
    </source>
</evidence>
<feature type="domain" description="HTH araC/xylS-type" evidence="4">
    <location>
        <begin position="187"/>
        <end position="285"/>
    </location>
</feature>
<evidence type="ECO:0000256" key="2">
    <source>
        <dbReference type="ARBA" id="ARBA00023125"/>
    </source>
</evidence>
<dbReference type="PRINTS" id="PR00032">
    <property type="entry name" value="HTHARAC"/>
</dbReference>
<dbReference type="Proteomes" id="UP000050827">
    <property type="component" value="Unassembled WGS sequence"/>
</dbReference>
<dbReference type="GO" id="GO:0043565">
    <property type="term" value="F:sequence-specific DNA binding"/>
    <property type="evidence" value="ECO:0007669"/>
    <property type="project" value="InterPro"/>
</dbReference>
<dbReference type="PROSITE" id="PS01124">
    <property type="entry name" value="HTH_ARAC_FAMILY_2"/>
    <property type="match status" value="1"/>
</dbReference>
<gene>
    <name evidence="5" type="ORF">AAY42_09700</name>
</gene>
<comment type="caution">
    <text evidence="5">The sequence shown here is derived from an EMBL/GenBank/DDBJ whole genome shotgun (WGS) entry which is preliminary data.</text>
</comment>
<dbReference type="SMART" id="SM00342">
    <property type="entry name" value="HTH_ARAC"/>
    <property type="match status" value="1"/>
</dbReference>
<evidence type="ECO:0000313" key="6">
    <source>
        <dbReference type="Proteomes" id="UP000050827"/>
    </source>
</evidence>
<dbReference type="InterPro" id="IPR018060">
    <property type="entry name" value="HTH_AraC"/>
</dbReference>
<dbReference type="InterPro" id="IPR020449">
    <property type="entry name" value="Tscrpt_reg_AraC-type_HTH"/>
</dbReference>
<keyword evidence="3" id="KW-0804">Transcription</keyword>
<dbReference type="PROSITE" id="PS00041">
    <property type="entry name" value="HTH_ARAC_FAMILY_1"/>
    <property type="match status" value="1"/>
</dbReference>
<accession>A0A0Q0XM68</accession>
<dbReference type="PANTHER" id="PTHR43280">
    <property type="entry name" value="ARAC-FAMILY TRANSCRIPTIONAL REGULATOR"/>
    <property type="match status" value="1"/>
</dbReference>
<protein>
    <recommendedName>
        <fullName evidence="4">HTH araC/xylS-type domain-containing protein</fullName>
    </recommendedName>
</protein>
<dbReference type="PANTHER" id="PTHR43280:SF2">
    <property type="entry name" value="HTH-TYPE TRANSCRIPTIONAL REGULATOR EXSA"/>
    <property type="match status" value="1"/>
</dbReference>
<evidence type="ECO:0000256" key="1">
    <source>
        <dbReference type="ARBA" id="ARBA00023015"/>
    </source>
</evidence>
<keyword evidence="6" id="KW-1185">Reference proteome</keyword>
<dbReference type="EMBL" id="LCTZ01000002">
    <property type="protein sequence ID" value="KQC30117.1"/>
    <property type="molecule type" value="Genomic_DNA"/>
</dbReference>
<evidence type="ECO:0000313" key="5">
    <source>
        <dbReference type="EMBL" id="KQC30117.1"/>
    </source>
</evidence>
<sequence>MVNLYSFIKQNDSFHKLEVNELLFVEYTCIQEETKFGIWSDSNYFAFVTSGKKMWRSIYHDYEAEKGDILFIKKGANLTHQFFDDEFCAIFFFIPDNFIKSFFTKNASFLDAAQKQLSDQDAVLRVKSNKLLENYCESICSYLTLDEKPNTELLKLKFEELLLSLCGNKEHQHLTDYLISICQNQTYHMTRIMEENFGYNLKIEDYAKLCHMSLSKFKKAFNDHYKVTPGHWLKQRKLDLALHRLLHTDLPVNQLSFECGFEDPSHFIRVFKQKYKSTPLQYRNLQTH</sequence>
<dbReference type="Pfam" id="PF12833">
    <property type="entry name" value="HTH_18"/>
    <property type="match status" value="1"/>
</dbReference>
<dbReference type="SUPFAM" id="SSF46689">
    <property type="entry name" value="Homeodomain-like"/>
    <property type="match status" value="2"/>
</dbReference>